<keyword evidence="5" id="KW-0520">NAD</keyword>
<dbReference type="Gene3D" id="3.40.50.720">
    <property type="entry name" value="NAD(P)-binding Rossmann-like Domain"/>
    <property type="match status" value="1"/>
</dbReference>
<dbReference type="Pfam" id="PF02254">
    <property type="entry name" value="TrkA_N"/>
    <property type="match status" value="1"/>
</dbReference>
<feature type="domain" description="RCK N-terminal" evidence="7">
    <location>
        <begin position="1"/>
        <end position="117"/>
    </location>
</feature>
<dbReference type="GO" id="GO:0015079">
    <property type="term" value="F:potassium ion transmembrane transporter activity"/>
    <property type="evidence" value="ECO:0007669"/>
    <property type="project" value="InterPro"/>
</dbReference>
<dbReference type="InterPro" id="IPR036721">
    <property type="entry name" value="RCK_C_sf"/>
</dbReference>
<dbReference type="SUPFAM" id="SSF51735">
    <property type="entry name" value="NAD(P)-binding Rossmann-fold domains"/>
    <property type="match status" value="1"/>
</dbReference>
<dbReference type="Gene3D" id="3.30.70.1450">
    <property type="entry name" value="Regulator of K+ conductance, C-terminal domain"/>
    <property type="match status" value="1"/>
</dbReference>
<accession>A0A371AZ03</accession>
<dbReference type="InterPro" id="IPR006037">
    <property type="entry name" value="RCK_C"/>
</dbReference>
<reference evidence="9 10" key="1">
    <citation type="submission" date="2018-07" db="EMBL/GenBank/DDBJ databases">
        <title>Anaerosacharophilus polymeroproducens gen. nov. sp. nov., an anaerobic bacterium isolated from salt field.</title>
        <authorList>
            <person name="Kim W."/>
            <person name="Yang S.-H."/>
            <person name="Oh J."/>
            <person name="Lee J.-H."/>
            <person name="Kwon K.K."/>
        </authorList>
    </citation>
    <scope>NUCLEOTIDE SEQUENCE [LARGE SCALE GENOMIC DNA]</scope>
    <source>
        <strain evidence="9 10">MCWD5</strain>
    </source>
</reference>
<dbReference type="PANTHER" id="PTHR43833:SF5">
    <property type="entry name" value="TRK SYSTEM POTASSIUM UPTAKE PROTEIN TRKA"/>
    <property type="match status" value="1"/>
</dbReference>
<dbReference type="PROSITE" id="PS51202">
    <property type="entry name" value="RCK_C"/>
    <property type="match status" value="1"/>
</dbReference>
<dbReference type="PANTHER" id="PTHR43833">
    <property type="entry name" value="POTASSIUM CHANNEL PROTEIN 2-RELATED-RELATED"/>
    <property type="match status" value="1"/>
</dbReference>
<evidence type="ECO:0000259" key="8">
    <source>
        <dbReference type="PROSITE" id="PS51202"/>
    </source>
</evidence>
<sequence>MKSIIVGGGKIGYNLFKILKERDHQVTLIERDKETCLNIAEDINTDVIWGDGTELEVLRDAGIEEAEIVAAVTGSDEENLVICKIAKLSFETKRTIARVNNPKNTKMFKKLGIDNTVCSTEVIANLIEYSLDTDDYRIINTLEKGAMLLVELSMKEYCCWCDQYLRDLVLPQECVFVSVLRGEQIIYPRGATKILHNDKVLIITNKNALTFLVNAIFSKGNRKWKTRKMKSEV</sequence>
<evidence type="ECO:0000259" key="7">
    <source>
        <dbReference type="PROSITE" id="PS51201"/>
    </source>
</evidence>
<evidence type="ECO:0000256" key="2">
    <source>
        <dbReference type="ARBA" id="ARBA00022448"/>
    </source>
</evidence>
<evidence type="ECO:0000313" key="10">
    <source>
        <dbReference type="Proteomes" id="UP000255036"/>
    </source>
</evidence>
<comment type="caution">
    <text evidence="9">The sequence shown here is derived from an EMBL/GenBank/DDBJ whole genome shotgun (WGS) entry which is preliminary data.</text>
</comment>
<dbReference type="OrthoDB" id="9775180at2"/>
<keyword evidence="3" id="KW-0633">Potassium transport</keyword>
<gene>
    <name evidence="9" type="ORF">DWV06_04490</name>
</gene>
<dbReference type="InterPro" id="IPR050721">
    <property type="entry name" value="Trk_Ktr_HKT_K-transport"/>
</dbReference>
<dbReference type="RefSeq" id="WP_115480964.1">
    <property type="nucleotide sequence ID" value="NZ_QRCT01000012.1"/>
</dbReference>
<dbReference type="Pfam" id="PF02080">
    <property type="entry name" value="TrkA_C"/>
    <property type="match status" value="1"/>
</dbReference>
<evidence type="ECO:0000256" key="4">
    <source>
        <dbReference type="ARBA" id="ARBA00022958"/>
    </source>
</evidence>
<dbReference type="PRINTS" id="PR00335">
    <property type="entry name" value="KUPTAKETRKA"/>
</dbReference>
<dbReference type="GO" id="GO:0005886">
    <property type="term" value="C:plasma membrane"/>
    <property type="evidence" value="ECO:0007669"/>
    <property type="project" value="InterPro"/>
</dbReference>
<evidence type="ECO:0000313" key="9">
    <source>
        <dbReference type="EMBL" id="RDU24732.1"/>
    </source>
</evidence>
<dbReference type="InterPro" id="IPR006036">
    <property type="entry name" value="K_uptake_TrkA"/>
</dbReference>
<evidence type="ECO:0000256" key="6">
    <source>
        <dbReference type="ARBA" id="ARBA00023065"/>
    </source>
</evidence>
<protein>
    <recommendedName>
        <fullName evidence="1">Trk system potassium uptake protein TrkA</fullName>
    </recommendedName>
</protein>
<evidence type="ECO:0000256" key="5">
    <source>
        <dbReference type="ARBA" id="ARBA00023027"/>
    </source>
</evidence>
<dbReference type="AlphaFoldDB" id="A0A371AZ03"/>
<keyword evidence="6" id="KW-0406">Ion transport</keyword>
<keyword evidence="4" id="KW-0630">Potassium</keyword>
<dbReference type="InterPro" id="IPR036291">
    <property type="entry name" value="NAD(P)-bd_dom_sf"/>
</dbReference>
<evidence type="ECO:0000256" key="1">
    <source>
        <dbReference type="ARBA" id="ARBA00017378"/>
    </source>
</evidence>
<dbReference type="PROSITE" id="PS51201">
    <property type="entry name" value="RCK_N"/>
    <property type="match status" value="1"/>
</dbReference>
<evidence type="ECO:0000256" key="3">
    <source>
        <dbReference type="ARBA" id="ARBA00022538"/>
    </source>
</evidence>
<keyword evidence="10" id="KW-1185">Reference proteome</keyword>
<proteinExistence type="predicted"/>
<dbReference type="SUPFAM" id="SSF116726">
    <property type="entry name" value="TrkA C-terminal domain-like"/>
    <property type="match status" value="1"/>
</dbReference>
<feature type="domain" description="RCK C-terminal" evidence="8">
    <location>
        <begin position="137"/>
        <end position="218"/>
    </location>
</feature>
<name>A0A371AZ03_9FIRM</name>
<keyword evidence="2" id="KW-0813">Transport</keyword>
<dbReference type="InterPro" id="IPR003148">
    <property type="entry name" value="RCK_N"/>
</dbReference>
<dbReference type="EMBL" id="QRCT01000012">
    <property type="protein sequence ID" value="RDU24732.1"/>
    <property type="molecule type" value="Genomic_DNA"/>
</dbReference>
<organism evidence="9 10">
    <name type="scientific">Anaerosacchariphilus polymeriproducens</name>
    <dbReference type="NCBI Taxonomy" id="1812858"/>
    <lineage>
        <taxon>Bacteria</taxon>
        <taxon>Bacillati</taxon>
        <taxon>Bacillota</taxon>
        <taxon>Clostridia</taxon>
        <taxon>Lachnospirales</taxon>
        <taxon>Lachnospiraceae</taxon>
        <taxon>Anaerosacchariphilus</taxon>
    </lineage>
</organism>
<dbReference type="Proteomes" id="UP000255036">
    <property type="component" value="Unassembled WGS sequence"/>
</dbReference>